<proteinExistence type="predicted"/>
<dbReference type="Proteomes" id="UP001642483">
    <property type="component" value="Unassembled WGS sequence"/>
</dbReference>
<reference evidence="2 3" key="1">
    <citation type="submission" date="2024-02" db="EMBL/GenBank/DDBJ databases">
        <authorList>
            <person name="Daric V."/>
            <person name="Darras S."/>
        </authorList>
    </citation>
    <scope>NUCLEOTIDE SEQUENCE [LARGE SCALE GENOMIC DNA]</scope>
</reference>
<feature type="region of interest" description="Disordered" evidence="1">
    <location>
        <begin position="74"/>
        <end position="96"/>
    </location>
</feature>
<evidence type="ECO:0000256" key="1">
    <source>
        <dbReference type="SAM" id="MobiDB-lite"/>
    </source>
</evidence>
<feature type="non-terminal residue" evidence="2">
    <location>
        <position position="1"/>
    </location>
</feature>
<accession>A0ABP0GCV2</accession>
<keyword evidence="3" id="KW-1185">Reference proteome</keyword>
<dbReference type="EMBL" id="CAWYQH010000108">
    <property type="protein sequence ID" value="CAK8689308.1"/>
    <property type="molecule type" value="Genomic_DNA"/>
</dbReference>
<protein>
    <submittedName>
        <fullName evidence="2">Uncharacterized protein</fullName>
    </submittedName>
</protein>
<name>A0ABP0GCV2_CLALP</name>
<gene>
    <name evidence="2" type="ORF">CVLEPA_LOCUS21329</name>
</gene>
<sequence length="96" mass="10600">ALSRGVATMTNSPNKTAGIVSVNVKHWTLFGEKGFFEMKLSAVSTRLSMRCPSKTDRQLSEVKQCVRRPGDLSTLQHRSQCQDVPAADPLETQKIP</sequence>
<evidence type="ECO:0000313" key="3">
    <source>
        <dbReference type="Proteomes" id="UP001642483"/>
    </source>
</evidence>
<evidence type="ECO:0000313" key="2">
    <source>
        <dbReference type="EMBL" id="CAK8689308.1"/>
    </source>
</evidence>
<comment type="caution">
    <text evidence="2">The sequence shown here is derived from an EMBL/GenBank/DDBJ whole genome shotgun (WGS) entry which is preliminary data.</text>
</comment>
<organism evidence="2 3">
    <name type="scientific">Clavelina lepadiformis</name>
    <name type="common">Light-bulb sea squirt</name>
    <name type="synonym">Ascidia lepadiformis</name>
    <dbReference type="NCBI Taxonomy" id="159417"/>
    <lineage>
        <taxon>Eukaryota</taxon>
        <taxon>Metazoa</taxon>
        <taxon>Chordata</taxon>
        <taxon>Tunicata</taxon>
        <taxon>Ascidiacea</taxon>
        <taxon>Aplousobranchia</taxon>
        <taxon>Clavelinidae</taxon>
        <taxon>Clavelina</taxon>
    </lineage>
</organism>